<organism evidence="1 2">
    <name type="scientific">Cytobacillus oceanisediminis</name>
    <dbReference type="NCBI Taxonomy" id="665099"/>
    <lineage>
        <taxon>Bacteria</taxon>
        <taxon>Bacillati</taxon>
        <taxon>Bacillota</taxon>
        <taxon>Bacilli</taxon>
        <taxon>Bacillales</taxon>
        <taxon>Bacillaceae</taxon>
        <taxon>Cytobacillus</taxon>
    </lineage>
</organism>
<evidence type="ECO:0000313" key="2">
    <source>
        <dbReference type="Proteomes" id="UP000318667"/>
    </source>
</evidence>
<evidence type="ECO:0000313" key="1">
    <source>
        <dbReference type="EMBL" id="TWH79229.1"/>
    </source>
</evidence>
<dbReference type="GeneID" id="65406044"/>
<reference evidence="1 2" key="1">
    <citation type="journal article" date="2015" name="Stand. Genomic Sci.">
        <title>Genomic Encyclopedia of Bacterial and Archaeal Type Strains, Phase III: the genomes of soil and plant-associated and newly described type strains.</title>
        <authorList>
            <person name="Whitman W.B."/>
            <person name="Woyke T."/>
            <person name="Klenk H.P."/>
            <person name="Zhou Y."/>
            <person name="Lilburn T.G."/>
            <person name="Beck B.J."/>
            <person name="De Vos P."/>
            <person name="Vandamme P."/>
            <person name="Eisen J.A."/>
            <person name="Garrity G."/>
            <person name="Hugenholtz P."/>
            <person name="Kyrpides N.C."/>
        </authorList>
    </citation>
    <scope>NUCLEOTIDE SEQUENCE [LARGE SCALE GENOMIC DNA]</scope>
    <source>
        <strain evidence="1 2">CGMCC 1.10115</strain>
    </source>
</reference>
<dbReference type="InterPro" id="IPR042099">
    <property type="entry name" value="ANL_N_sf"/>
</dbReference>
<proteinExistence type="predicted"/>
<name>A0A562J7T0_9BACI</name>
<gene>
    <name evidence="1" type="ORF">IQ19_04975</name>
</gene>
<dbReference type="RefSeq" id="WP_144545901.1">
    <property type="nucleotide sequence ID" value="NZ_CBCSDC010000032.1"/>
</dbReference>
<dbReference type="GO" id="GO:0016874">
    <property type="term" value="F:ligase activity"/>
    <property type="evidence" value="ECO:0007669"/>
    <property type="project" value="UniProtKB-KW"/>
</dbReference>
<keyword evidence="2" id="KW-1185">Reference proteome</keyword>
<accession>A0A562J7T0</accession>
<dbReference type="OrthoDB" id="580775at2"/>
<dbReference type="InterPro" id="IPR053158">
    <property type="entry name" value="CapK_Type1_Caps_Biosynth"/>
</dbReference>
<comment type="caution">
    <text evidence="1">The sequence shown here is derived from an EMBL/GenBank/DDBJ whole genome shotgun (WGS) entry which is preliminary data.</text>
</comment>
<dbReference type="Proteomes" id="UP000318667">
    <property type="component" value="Unassembled WGS sequence"/>
</dbReference>
<keyword evidence="1" id="KW-0436">Ligase</keyword>
<dbReference type="AlphaFoldDB" id="A0A562J7T0"/>
<dbReference type="PANTHER" id="PTHR36932">
    <property type="entry name" value="CAPSULAR POLYSACCHARIDE BIOSYNTHESIS PROTEIN"/>
    <property type="match status" value="1"/>
</dbReference>
<dbReference type="PANTHER" id="PTHR36932:SF1">
    <property type="entry name" value="CAPSULAR POLYSACCHARIDE BIOSYNTHESIS PROTEIN"/>
    <property type="match status" value="1"/>
</dbReference>
<dbReference type="Gene3D" id="3.40.50.12780">
    <property type="entry name" value="N-terminal domain of ligase-like"/>
    <property type="match status" value="1"/>
</dbReference>
<dbReference type="EMBL" id="VLKI01000024">
    <property type="protein sequence ID" value="TWH79229.1"/>
    <property type="molecule type" value="Genomic_DNA"/>
</dbReference>
<sequence>MGLLEKIYDKSPVFFQNLMVSISGYQRNMSRYGKVYYQHLKFLSEFDKWSIEKKLDFQLKELVKFIKYAVDHSKFYSKLYEGIDINSISSLEDLKKLPVVDKEMLRKNIDDVFTIPHKGSVEGHTGGTTGKSLVVLFTPEDMMKRMAMLDHFKARVGFEHRKMKRATFNGKHIIPPNQVKKVFWRYNAACKQMIYSSFHLTEENIKYYVESLNKFKPLAIDGFFMSICDIAGYIERHNIELKFTPVAIFPTSETLTDSGRQLLERVFKCKVYDQYASSEGAPFVTECKDQELHMELTSGIFEHFEYGSNEVIVTSFTTHGTPLIRYRIGDSILLSDKKNQCKCGLEAPVVKEIQGRKLDFLYTAEGAKINGGNVANLFKNMPNALIRAQTIQDKIDEITIKLEADRELYKAEYDDLLKDEFIHKFGKGTKIRIEHVDEIPREKSGKFRMIKNNVKVL</sequence>
<protein>
    <submittedName>
        <fullName evidence="1">Phenylacetate-CoA ligase</fullName>
    </submittedName>
</protein>